<dbReference type="InterPro" id="IPR009751">
    <property type="entry name" value="CryBP1"/>
</dbReference>
<organism evidence="1 2">
    <name type="scientific">Bacillus thuringiensis subsp. tolworthi</name>
    <dbReference type="NCBI Taxonomy" id="1442"/>
    <lineage>
        <taxon>Bacteria</taxon>
        <taxon>Bacillati</taxon>
        <taxon>Bacillota</taxon>
        <taxon>Bacilli</taxon>
        <taxon>Bacillales</taxon>
        <taxon>Bacillaceae</taxon>
        <taxon>Bacillus</taxon>
        <taxon>Bacillus cereus group</taxon>
    </lineage>
</organism>
<dbReference type="Proteomes" id="UP000055316">
    <property type="component" value="Plasmid pKK2"/>
</dbReference>
<name>A0A9W4A279_BACTO</name>
<keyword evidence="1" id="KW-0614">Plasmid</keyword>
<dbReference type="Pfam" id="PF07029">
    <property type="entry name" value="CryBP1"/>
    <property type="match status" value="1"/>
</dbReference>
<sequence length="167" mass="19195">MHESQEGRDVPNGITKHKHHIPFQCIVSLPSGFQIEKPNDLKLVYDVSHLSMTKDTCKKRIEIDECGQVEIDLQVLKIKGVLSFIGNFSIEPIVCENMYTTVDRNPSISLSFQDTVYVDHILKYSVQQLPHYVIDGDHIQVRELQIKLMKENPQSAQISGFFCFVYE</sequence>
<geneLocation type="plasmid" evidence="2">
    <name>pKK2 DNA</name>
</geneLocation>
<reference evidence="1 2" key="1">
    <citation type="submission" date="2015-05" db="EMBL/GenBank/DDBJ databases">
        <title>Whole genome sequence of Bacillus thuringiensis serovar tolworthi Pasteur Institute Standard strain.</title>
        <authorList>
            <person name="Kanda K."/>
            <person name="Nakashima K."/>
            <person name="Nagano Y."/>
        </authorList>
    </citation>
    <scope>NUCLEOTIDE SEQUENCE [LARGE SCALE GENOMIC DNA]</scope>
    <source>
        <strain evidence="1 2">Pasteur Institute Standard strain</strain>
        <plasmid evidence="2">pKK2 DNA</plasmid>
    </source>
</reference>
<evidence type="ECO:0000313" key="1">
    <source>
        <dbReference type="EMBL" id="BAR87542.1"/>
    </source>
</evidence>
<accession>A0A9W4A279</accession>
<evidence type="ECO:0000313" key="2">
    <source>
        <dbReference type="Proteomes" id="UP000055316"/>
    </source>
</evidence>
<dbReference type="EMBL" id="AP014866">
    <property type="protein sequence ID" value="BAR87542.1"/>
    <property type="molecule type" value="Genomic_DNA"/>
</dbReference>
<protein>
    <submittedName>
        <fullName evidence="1">Uncharacterized protein</fullName>
    </submittedName>
</protein>
<proteinExistence type="predicted"/>
<gene>
    <name evidence="1" type="ORF">KNN_06809</name>
</gene>
<dbReference type="AlphaFoldDB" id="A0A9W4A279"/>
<dbReference type="RefSeq" id="WP_060852700.1">
    <property type="nucleotide sequence ID" value="NZ_AP014866.1"/>
</dbReference>